<dbReference type="SUPFAM" id="SSF48295">
    <property type="entry name" value="TrpR-like"/>
    <property type="match status" value="1"/>
</dbReference>
<dbReference type="PIRSF" id="PIRSF012508">
    <property type="entry name" value="YerC"/>
    <property type="match status" value="1"/>
</dbReference>
<dbReference type="PANTHER" id="PTHR40080:SF1">
    <property type="entry name" value="TRPR-LIKE PROTEIN YERC_YECD"/>
    <property type="match status" value="1"/>
</dbReference>
<sequence>MKSNMNNKIELYNAFLQLKNTDEVANFCRDLMTEDEINEFAKRWEIARQLNDGKSQRTIARNLNLSITTVTRVNRWLKRGKNGYKTVLDRINSLHHHKPDSAGL</sequence>
<name>A0A0G0QX38_9BACT</name>
<accession>A0A0G0QX38</accession>
<dbReference type="AlphaFoldDB" id="A0A0G0QX38"/>
<dbReference type="NCBIfam" id="TIGR02531">
    <property type="entry name" value="yecD_yerC"/>
    <property type="match status" value="1"/>
</dbReference>
<evidence type="ECO:0000313" key="2">
    <source>
        <dbReference type="Proteomes" id="UP000034799"/>
    </source>
</evidence>
<dbReference type="GO" id="GO:0043565">
    <property type="term" value="F:sequence-specific DNA binding"/>
    <property type="evidence" value="ECO:0007669"/>
    <property type="project" value="InterPro"/>
</dbReference>
<dbReference type="Pfam" id="PF01371">
    <property type="entry name" value="Trp_repressor"/>
    <property type="match status" value="1"/>
</dbReference>
<dbReference type="InterPro" id="IPR038116">
    <property type="entry name" value="TrpR-like_sf"/>
</dbReference>
<comment type="caution">
    <text evidence="1">The sequence shown here is derived from an EMBL/GenBank/DDBJ whole genome shotgun (WGS) entry which is preliminary data.</text>
</comment>
<organism evidence="1 2">
    <name type="scientific">candidate division WS6 bacterium GW2011_GWF2_39_15</name>
    <dbReference type="NCBI Taxonomy" id="1619100"/>
    <lineage>
        <taxon>Bacteria</taxon>
        <taxon>Candidatus Dojkabacteria</taxon>
    </lineage>
</organism>
<dbReference type="InterPro" id="IPR010921">
    <property type="entry name" value="Trp_repressor/repl_initiator"/>
</dbReference>
<gene>
    <name evidence="1" type="ORF">UT34_C0001G0237</name>
</gene>
<dbReference type="Gene3D" id="1.10.1270.10">
    <property type="entry name" value="TrpR-like"/>
    <property type="match status" value="1"/>
</dbReference>
<dbReference type="Proteomes" id="UP000034799">
    <property type="component" value="Unassembled WGS sequence"/>
</dbReference>
<protein>
    <submittedName>
        <fullName evidence="1">TrpR like protein, YerC/YecD</fullName>
    </submittedName>
</protein>
<dbReference type="GO" id="GO:0003700">
    <property type="term" value="F:DNA-binding transcription factor activity"/>
    <property type="evidence" value="ECO:0007669"/>
    <property type="project" value="InterPro"/>
</dbReference>
<dbReference type="EMBL" id="LBWK01000001">
    <property type="protein sequence ID" value="KKR06197.1"/>
    <property type="molecule type" value="Genomic_DNA"/>
</dbReference>
<proteinExistence type="predicted"/>
<dbReference type="STRING" id="1619100.UT34_C0001G0237"/>
<dbReference type="InterPro" id="IPR013368">
    <property type="entry name" value="YecD_YerC"/>
</dbReference>
<dbReference type="InterPro" id="IPR000831">
    <property type="entry name" value="Trp_repress"/>
</dbReference>
<evidence type="ECO:0000313" key="1">
    <source>
        <dbReference type="EMBL" id="KKR06197.1"/>
    </source>
</evidence>
<dbReference type="PANTHER" id="PTHR40080">
    <property type="entry name" value="LMO1763 PROTEIN"/>
    <property type="match status" value="1"/>
</dbReference>
<reference evidence="1 2" key="1">
    <citation type="journal article" date="2015" name="Nature">
        <title>rRNA introns, odd ribosomes, and small enigmatic genomes across a large radiation of phyla.</title>
        <authorList>
            <person name="Brown C.T."/>
            <person name="Hug L.A."/>
            <person name="Thomas B.C."/>
            <person name="Sharon I."/>
            <person name="Castelle C.J."/>
            <person name="Singh A."/>
            <person name="Wilkins M.J."/>
            <person name="Williams K.H."/>
            <person name="Banfield J.F."/>
        </authorList>
    </citation>
    <scope>NUCLEOTIDE SEQUENCE [LARGE SCALE GENOMIC DNA]</scope>
</reference>